<dbReference type="SMART" id="SM00342">
    <property type="entry name" value="HTH_ARAC"/>
    <property type="match status" value="1"/>
</dbReference>
<proteinExistence type="predicted"/>
<dbReference type="PRINTS" id="PR00032">
    <property type="entry name" value="HTHARAC"/>
</dbReference>
<dbReference type="Pfam" id="PF12833">
    <property type="entry name" value="HTH_18"/>
    <property type="match status" value="1"/>
</dbReference>
<dbReference type="PANTHER" id="PTHR46796:SF6">
    <property type="entry name" value="ARAC SUBFAMILY"/>
    <property type="match status" value="1"/>
</dbReference>
<dbReference type="OrthoDB" id="5295469at2"/>
<feature type="region of interest" description="Disordered" evidence="4">
    <location>
        <begin position="332"/>
        <end position="355"/>
    </location>
</feature>
<gene>
    <name evidence="6" type="ORF">BKE38_13285</name>
</gene>
<comment type="caution">
    <text evidence="6">The sequence shown here is derived from an EMBL/GenBank/DDBJ whole genome shotgun (WGS) entry which is preliminary data.</text>
</comment>
<dbReference type="GO" id="GO:0043565">
    <property type="term" value="F:sequence-specific DNA binding"/>
    <property type="evidence" value="ECO:0007669"/>
    <property type="project" value="InterPro"/>
</dbReference>
<dbReference type="Pfam" id="PF14525">
    <property type="entry name" value="AraC_binding_2"/>
    <property type="match status" value="1"/>
</dbReference>
<dbReference type="AlphaFoldDB" id="A0A1V2H1G8"/>
<name>A0A1V2H1G8_9PROT</name>
<dbReference type="Proteomes" id="UP000188879">
    <property type="component" value="Unassembled WGS sequence"/>
</dbReference>
<dbReference type="EMBL" id="MLCO01000114">
    <property type="protein sequence ID" value="ONG53151.1"/>
    <property type="molecule type" value="Genomic_DNA"/>
</dbReference>
<reference evidence="6 7" key="1">
    <citation type="submission" date="2016-10" db="EMBL/GenBank/DDBJ databases">
        <title>Draft Genome sequence of Roseomonas sp. strain M3.</title>
        <authorList>
            <person name="Subhash Y."/>
            <person name="Lee S."/>
        </authorList>
    </citation>
    <scope>NUCLEOTIDE SEQUENCE [LARGE SCALE GENOMIC DNA]</scope>
    <source>
        <strain evidence="6 7">M3</strain>
    </source>
</reference>
<dbReference type="PROSITE" id="PS01124">
    <property type="entry name" value="HTH_ARAC_FAMILY_2"/>
    <property type="match status" value="1"/>
</dbReference>
<dbReference type="InterPro" id="IPR018060">
    <property type="entry name" value="HTH_AraC"/>
</dbReference>
<accession>A0A1V2H1G8</accession>
<sequence>MPAPDASIDLAAFPSAEGGAMHFSGQALGAPEEAFWAWRRIAGIFFDVALPGPEAMAGFAAEMESHNLGGVVIGRIAASAQVFRRSAFTIARTGMDHYLVQLYRRGGYAGLAGDHKVLVRAGDTSILDMAQTVHTEASDFENITLVMPRASLAPLVRRAEALHGVVLGGDTPLGRLLADHLVGLQESAAQLSQAEAQPLIQATAMLVAACASPSIAARAEGQETVHAPSLVLIRRFIEGNLASPALSPELLTKQFGVSRPTLYRLFEPYGGVASYIRRRRLDRCFQEITAPVAERRRIAEIAYGWGFRNEAAFSRSFREAFGMSPREARLARASRPAGVPGGEGVPATTDWIRRL</sequence>
<dbReference type="RefSeq" id="WP_076957837.1">
    <property type="nucleotide sequence ID" value="NZ_MLCO01000114.1"/>
</dbReference>
<dbReference type="InterPro" id="IPR050204">
    <property type="entry name" value="AraC_XylS_family_regulators"/>
</dbReference>
<dbReference type="Gene3D" id="1.10.10.60">
    <property type="entry name" value="Homeodomain-like"/>
    <property type="match status" value="1"/>
</dbReference>
<dbReference type="InterPro" id="IPR009057">
    <property type="entry name" value="Homeodomain-like_sf"/>
</dbReference>
<evidence type="ECO:0000256" key="2">
    <source>
        <dbReference type="ARBA" id="ARBA00023125"/>
    </source>
</evidence>
<dbReference type="GO" id="GO:0003700">
    <property type="term" value="F:DNA-binding transcription factor activity"/>
    <property type="evidence" value="ECO:0007669"/>
    <property type="project" value="InterPro"/>
</dbReference>
<evidence type="ECO:0000313" key="6">
    <source>
        <dbReference type="EMBL" id="ONG53151.1"/>
    </source>
</evidence>
<evidence type="ECO:0000313" key="7">
    <source>
        <dbReference type="Proteomes" id="UP000188879"/>
    </source>
</evidence>
<dbReference type="InterPro" id="IPR020449">
    <property type="entry name" value="Tscrpt_reg_AraC-type_HTH"/>
</dbReference>
<evidence type="ECO:0000259" key="5">
    <source>
        <dbReference type="PROSITE" id="PS01124"/>
    </source>
</evidence>
<dbReference type="InterPro" id="IPR035418">
    <property type="entry name" value="AraC-bd_2"/>
</dbReference>
<evidence type="ECO:0000256" key="1">
    <source>
        <dbReference type="ARBA" id="ARBA00023015"/>
    </source>
</evidence>
<evidence type="ECO:0000256" key="3">
    <source>
        <dbReference type="ARBA" id="ARBA00023163"/>
    </source>
</evidence>
<organism evidence="6 7">
    <name type="scientific">Teichococcus deserti</name>
    <dbReference type="NCBI Taxonomy" id="1817963"/>
    <lineage>
        <taxon>Bacteria</taxon>
        <taxon>Pseudomonadati</taxon>
        <taxon>Pseudomonadota</taxon>
        <taxon>Alphaproteobacteria</taxon>
        <taxon>Acetobacterales</taxon>
        <taxon>Roseomonadaceae</taxon>
        <taxon>Roseomonas</taxon>
    </lineage>
</organism>
<keyword evidence="7" id="KW-1185">Reference proteome</keyword>
<feature type="domain" description="HTH araC/xylS-type" evidence="5">
    <location>
        <begin position="231"/>
        <end position="331"/>
    </location>
</feature>
<dbReference type="PANTHER" id="PTHR46796">
    <property type="entry name" value="HTH-TYPE TRANSCRIPTIONAL ACTIVATOR RHAS-RELATED"/>
    <property type="match status" value="1"/>
</dbReference>
<keyword evidence="2" id="KW-0238">DNA-binding</keyword>
<dbReference type="SUPFAM" id="SSF46689">
    <property type="entry name" value="Homeodomain-like"/>
    <property type="match status" value="1"/>
</dbReference>
<keyword evidence="1" id="KW-0805">Transcription regulation</keyword>
<keyword evidence="3" id="KW-0804">Transcription</keyword>
<evidence type="ECO:0000256" key="4">
    <source>
        <dbReference type="SAM" id="MobiDB-lite"/>
    </source>
</evidence>
<protein>
    <recommendedName>
        <fullName evidence="5">HTH araC/xylS-type domain-containing protein</fullName>
    </recommendedName>
</protein>